<dbReference type="Pfam" id="PF00989">
    <property type="entry name" value="PAS"/>
    <property type="match status" value="1"/>
</dbReference>
<feature type="domain" description="PAC" evidence="2">
    <location>
        <begin position="218"/>
        <end position="270"/>
    </location>
</feature>
<dbReference type="Proteomes" id="UP001606099">
    <property type="component" value="Unassembled WGS sequence"/>
</dbReference>
<evidence type="ECO:0000259" key="2">
    <source>
        <dbReference type="PROSITE" id="PS50113"/>
    </source>
</evidence>
<dbReference type="InterPro" id="IPR035919">
    <property type="entry name" value="EAL_sf"/>
</dbReference>
<dbReference type="SUPFAM" id="SSF55073">
    <property type="entry name" value="Nucleotide cyclase"/>
    <property type="match status" value="1"/>
</dbReference>
<comment type="caution">
    <text evidence="5">The sequence shown here is derived from an EMBL/GenBank/DDBJ whole genome shotgun (WGS) entry which is preliminary data.</text>
</comment>
<dbReference type="InterPro" id="IPR052155">
    <property type="entry name" value="Biofilm_reg_signaling"/>
</dbReference>
<evidence type="ECO:0000313" key="6">
    <source>
        <dbReference type="Proteomes" id="UP001606099"/>
    </source>
</evidence>
<feature type="domain" description="GGDEF" evidence="4">
    <location>
        <begin position="425"/>
        <end position="558"/>
    </location>
</feature>
<protein>
    <submittedName>
        <fullName evidence="5">EAL domain-containing protein</fullName>
    </submittedName>
</protein>
<feature type="domain" description="PAS" evidence="1">
    <location>
        <begin position="279"/>
        <end position="324"/>
    </location>
</feature>
<keyword evidence="6" id="KW-1185">Reference proteome</keyword>
<dbReference type="CDD" id="cd01948">
    <property type="entry name" value="EAL"/>
    <property type="match status" value="1"/>
</dbReference>
<dbReference type="PROSITE" id="PS50113">
    <property type="entry name" value="PAC"/>
    <property type="match status" value="2"/>
</dbReference>
<feature type="domain" description="PAC" evidence="2">
    <location>
        <begin position="89"/>
        <end position="141"/>
    </location>
</feature>
<dbReference type="PANTHER" id="PTHR44757:SF4">
    <property type="entry name" value="DIGUANYLATE CYCLASE DGCE-RELATED"/>
    <property type="match status" value="1"/>
</dbReference>
<dbReference type="Gene3D" id="3.30.70.270">
    <property type="match status" value="1"/>
</dbReference>
<dbReference type="InterPro" id="IPR043128">
    <property type="entry name" value="Rev_trsase/Diguanyl_cyclase"/>
</dbReference>
<dbReference type="SMART" id="SM00086">
    <property type="entry name" value="PAC"/>
    <property type="match status" value="3"/>
</dbReference>
<dbReference type="SMART" id="SM00267">
    <property type="entry name" value="GGDEF"/>
    <property type="match status" value="1"/>
</dbReference>
<dbReference type="PROSITE" id="PS50112">
    <property type="entry name" value="PAS"/>
    <property type="match status" value="2"/>
</dbReference>
<dbReference type="Gene3D" id="2.10.70.100">
    <property type="match status" value="1"/>
</dbReference>
<dbReference type="InterPro" id="IPR035965">
    <property type="entry name" value="PAS-like_dom_sf"/>
</dbReference>
<evidence type="ECO:0000259" key="1">
    <source>
        <dbReference type="PROSITE" id="PS50112"/>
    </source>
</evidence>
<sequence>MLADEFGVAVHAHPDDTRWFRTLADHSPAGVYCTDTQGLTTYVNPRWCEIYGNTAAGAQGQGWLDTITAEDRDGVLRAWQQAVSSASPFKMRFRLRHADDSLRHIYSTAEPVRNEQGQLQGFVGTVIDETDCVNAMRRMHESQQRLSLATDSGGIGVWDWNVQTGELFWDACMFRLYDADPQKGVPNRQAWADLLHPDDLAGTLRRLDELLKVGSPPLNTEFRVRWRDGSWHTLRAAAKVTRDAQGRALHVVGVNWDLTEMRRLAEQIAHQLAAELAEQHELLRVTLRSIGDGVITTDAHGCVQWLNPVAERLTGWRCADATGQPVAQVFCLQEQPDEGSGPVLCSRHGQRCGVEHSVAPILAADDRVLGEVLVFHDVTEQRRMAREMQYHATHDTLTGLINRREFERLLTPHLGPRQHPVRRGRYGALLLVDLDQFRLFNDACGHAAGDELLNQVSQLLQRTAPWGSLVSRMDRDEFAVLLEHATLRQAERFGRQICHQIGLLRVVHANTSYRVGASVGLVPLNHSWGSAEQLLQAADAACRAAKDGGRNRVHVWVGSDRVILERRSERHWANRLELALDQGNFELYAQRIDAAQASPGAPTGLRAEVLLRLRQADGSLELPGDFMPAAERYHLATRLDRWVLTQVLRWLRKQPSLQWLDRLNINLSGQSINDNLFQAWVLDQVERVGPEVAQHLCLEITETSAVTNLSAAAAFIDHLRQAGVHASLDDFGAGASSFGYLKQLDVDELKIDGQFIRDLISDPLDEAAVRCFIDVAKVIGISTVAEFVENDATLQRLRAMGISYVQGYLLHQPQPLAQLPAQAELTPACLQG</sequence>
<organism evidence="5 6">
    <name type="scientific">Roseateles rivi</name>
    <dbReference type="NCBI Taxonomy" id="3299028"/>
    <lineage>
        <taxon>Bacteria</taxon>
        <taxon>Pseudomonadati</taxon>
        <taxon>Pseudomonadota</taxon>
        <taxon>Betaproteobacteria</taxon>
        <taxon>Burkholderiales</taxon>
        <taxon>Sphaerotilaceae</taxon>
        <taxon>Roseateles</taxon>
    </lineage>
</organism>
<proteinExistence type="predicted"/>
<dbReference type="SUPFAM" id="SSF55785">
    <property type="entry name" value="PYP-like sensor domain (PAS domain)"/>
    <property type="match status" value="3"/>
</dbReference>
<evidence type="ECO:0000313" key="5">
    <source>
        <dbReference type="EMBL" id="MFG6447512.1"/>
    </source>
</evidence>
<dbReference type="CDD" id="cd00130">
    <property type="entry name" value="PAS"/>
    <property type="match status" value="3"/>
</dbReference>
<evidence type="ECO:0000259" key="4">
    <source>
        <dbReference type="PROSITE" id="PS50887"/>
    </source>
</evidence>
<dbReference type="InterPro" id="IPR000700">
    <property type="entry name" value="PAS-assoc_C"/>
</dbReference>
<feature type="domain" description="PAS" evidence="1">
    <location>
        <begin position="16"/>
        <end position="86"/>
    </location>
</feature>
<gene>
    <name evidence="5" type="ORF">ACG0Z6_04555</name>
</gene>
<dbReference type="PROSITE" id="PS50883">
    <property type="entry name" value="EAL"/>
    <property type="match status" value="1"/>
</dbReference>
<dbReference type="Gene3D" id="3.30.450.20">
    <property type="entry name" value="PAS domain"/>
    <property type="match status" value="3"/>
</dbReference>
<dbReference type="PANTHER" id="PTHR44757">
    <property type="entry name" value="DIGUANYLATE CYCLASE DGCP"/>
    <property type="match status" value="1"/>
</dbReference>
<feature type="domain" description="EAL" evidence="3">
    <location>
        <begin position="569"/>
        <end position="827"/>
    </location>
</feature>
<dbReference type="SMART" id="SM00091">
    <property type="entry name" value="PAS"/>
    <property type="match status" value="3"/>
</dbReference>
<dbReference type="InterPro" id="IPR000160">
    <property type="entry name" value="GGDEF_dom"/>
</dbReference>
<dbReference type="EMBL" id="JBIGHZ010000002">
    <property type="protein sequence ID" value="MFG6447512.1"/>
    <property type="molecule type" value="Genomic_DNA"/>
</dbReference>
<dbReference type="CDD" id="cd01949">
    <property type="entry name" value="GGDEF"/>
    <property type="match status" value="1"/>
</dbReference>
<dbReference type="Pfam" id="PF00563">
    <property type="entry name" value="EAL"/>
    <property type="match status" value="1"/>
</dbReference>
<dbReference type="InterPro" id="IPR013655">
    <property type="entry name" value="PAS_fold_3"/>
</dbReference>
<dbReference type="InterPro" id="IPR001633">
    <property type="entry name" value="EAL_dom"/>
</dbReference>
<dbReference type="Gene3D" id="3.20.20.450">
    <property type="entry name" value="EAL domain"/>
    <property type="match status" value="1"/>
</dbReference>
<dbReference type="InterPro" id="IPR029787">
    <property type="entry name" value="Nucleotide_cyclase"/>
</dbReference>
<dbReference type="SUPFAM" id="SSF141868">
    <property type="entry name" value="EAL domain-like"/>
    <property type="match status" value="1"/>
</dbReference>
<dbReference type="InterPro" id="IPR000014">
    <property type="entry name" value="PAS"/>
</dbReference>
<dbReference type="InterPro" id="IPR001610">
    <property type="entry name" value="PAC"/>
</dbReference>
<dbReference type="NCBIfam" id="TIGR00229">
    <property type="entry name" value="sensory_box"/>
    <property type="match status" value="3"/>
</dbReference>
<dbReference type="RefSeq" id="WP_394459974.1">
    <property type="nucleotide sequence ID" value="NZ_JBIGHZ010000002.1"/>
</dbReference>
<dbReference type="PROSITE" id="PS50887">
    <property type="entry name" value="GGDEF"/>
    <property type="match status" value="1"/>
</dbReference>
<accession>A0ABW7FT64</accession>
<dbReference type="Pfam" id="PF00990">
    <property type="entry name" value="GGDEF"/>
    <property type="match status" value="1"/>
</dbReference>
<evidence type="ECO:0000259" key="3">
    <source>
        <dbReference type="PROSITE" id="PS50883"/>
    </source>
</evidence>
<name>A0ABW7FT64_9BURK</name>
<reference evidence="5 6" key="1">
    <citation type="submission" date="2024-08" db="EMBL/GenBank/DDBJ databases">
        <authorList>
            <person name="Lu H."/>
        </authorList>
    </citation>
    <scope>NUCLEOTIDE SEQUENCE [LARGE SCALE GENOMIC DNA]</scope>
    <source>
        <strain evidence="5 6">BYS180W</strain>
    </source>
</reference>
<dbReference type="InterPro" id="IPR013767">
    <property type="entry name" value="PAS_fold"/>
</dbReference>
<dbReference type="Pfam" id="PF08447">
    <property type="entry name" value="PAS_3"/>
    <property type="match status" value="2"/>
</dbReference>
<dbReference type="SMART" id="SM00052">
    <property type="entry name" value="EAL"/>
    <property type="match status" value="1"/>
</dbReference>
<dbReference type="NCBIfam" id="TIGR00254">
    <property type="entry name" value="GGDEF"/>
    <property type="match status" value="1"/>
</dbReference>